<evidence type="ECO:0000313" key="13">
    <source>
        <dbReference type="EnsemblMetazoa" id="ASIC010424-PA"/>
    </source>
</evidence>
<dbReference type="InterPro" id="IPR050636">
    <property type="entry name" value="C2H2-ZF_domain-containing"/>
</dbReference>
<organism evidence="12">
    <name type="scientific">Anopheles sinensis</name>
    <name type="common">Mosquito</name>
    <dbReference type="NCBI Taxonomy" id="74873"/>
    <lineage>
        <taxon>Eukaryota</taxon>
        <taxon>Metazoa</taxon>
        <taxon>Ecdysozoa</taxon>
        <taxon>Arthropoda</taxon>
        <taxon>Hexapoda</taxon>
        <taxon>Insecta</taxon>
        <taxon>Pterygota</taxon>
        <taxon>Neoptera</taxon>
        <taxon>Endopterygota</taxon>
        <taxon>Diptera</taxon>
        <taxon>Nematocera</taxon>
        <taxon>Culicoidea</taxon>
        <taxon>Culicidae</taxon>
        <taxon>Anophelinae</taxon>
        <taxon>Anopheles</taxon>
    </lineage>
</organism>
<feature type="region of interest" description="Disordered" evidence="10">
    <location>
        <begin position="328"/>
        <end position="410"/>
    </location>
</feature>
<evidence type="ECO:0000256" key="7">
    <source>
        <dbReference type="ARBA" id="ARBA00023163"/>
    </source>
</evidence>
<dbReference type="Pfam" id="PF00096">
    <property type="entry name" value="zf-C2H2"/>
    <property type="match status" value="2"/>
</dbReference>
<keyword evidence="8" id="KW-0539">Nucleus</keyword>
<feature type="region of interest" description="Disordered" evidence="10">
    <location>
        <begin position="1"/>
        <end position="21"/>
    </location>
</feature>
<dbReference type="GO" id="GO:0008270">
    <property type="term" value="F:zinc ion binding"/>
    <property type="evidence" value="ECO:0007669"/>
    <property type="project" value="UniProtKB-KW"/>
</dbReference>
<dbReference type="VEuPathDB" id="VectorBase:ASIS022968"/>
<dbReference type="EMBL" id="ATLV01018078">
    <property type="status" value="NOT_ANNOTATED_CDS"/>
    <property type="molecule type" value="Genomic_DNA"/>
</dbReference>
<feature type="domain" description="C2H2-type" evidence="11">
    <location>
        <begin position="162"/>
        <end position="189"/>
    </location>
</feature>
<dbReference type="PROSITE" id="PS00028">
    <property type="entry name" value="ZINC_FINGER_C2H2_1"/>
    <property type="match status" value="6"/>
</dbReference>
<dbReference type="PANTHER" id="PTHR47772">
    <property type="entry name" value="ZINC FINGER PROTEIN 200"/>
    <property type="match status" value="1"/>
</dbReference>
<comment type="subcellular location">
    <subcellularLocation>
        <location evidence="1">Nucleus</location>
    </subcellularLocation>
</comment>
<proteinExistence type="predicted"/>
<keyword evidence="5" id="KW-0862">Zinc</keyword>
<feature type="compositionally biased region" description="Polar residues" evidence="10">
    <location>
        <begin position="378"/>
        <end position="389"/>
    </location>
</feature>
<keyword evidence="6" id="KW-0805">Transcription regulation</keyword>
<keyword evidence="2" id="KW-0479">Metal-binding</keyword>
<evidence type="ECO:0000256" key="10">
    <source>
        <dbReference type="SAM" id="MobiDB-lite"/>
    </source>
</evidence>
<evidence type="ECO:0000259" key="11">
    <source>
        <dbReference type="PROSITE" id="PS50157"/>
    </source>
</evidence>
<dbReference type="Proteomes" id="UP000030765">
    <property type="component" value="Unassembled WGS sequence"/>
</dbReference>
<feature type="domain" description="C2H2-type" evidence="11">
    <location>
        <begin position="135"/>
        <end position="157"/>
    </location>
</feature>
<keyword evidence="4 9" id="KW-0863">Zinc-finger</keyword>
<dbReference type="Gene3D" id="3.30.160.60">
    <property type="entry name" value="Classic Zinc Finger"/>
    <property type="match status" value="4"/>
</dbReference>
<reference evidence="12 14" key="1">
    <citation type="journal article" date="2014" name="BMC Genomics">
        <title>Genome sequence of Anopheles sinensis provides insight into genetics basis of mosquito competence for malaria parasites.</title>
        <authorList>
            <person name="Zhou D."/>
            <person name="Zhang D."/>
            <person name="Ding G."/>
            <person name="Shi L."/>
            <person name="Hou Q."/>
            <person name="Ye Y."/>
            <person name="Xu Y."/>
            <person name="Zhou H."/>
            <person name="Xiong C."/>
            <person name="Li S."/>
            <person name="Yu J."/>
            <person name="Hong S."/>
            <person name="Yu X."/>
            <person name="Zou P."/>
            <person name="Chen C."/>
            <person name="Chang X."/>
            <person name="Wang W."/>
            <person name="Lv Y."/>
            <person name="Sun Y."/>
            <person name="Ma L."/>
            <person name="Shen B."/>
            <person name="Zhu C."/>
        </authorList>
    </citation>
    <scope>NUCLEOTIDE SEQUENCE [LARGE SCALE GENOMIC DNA]</scope>
</reference>
<dbReference type="FunFam" id="3.30.160.60:FF:000100">
    <property type="entry name" value="Zinc finger 45-like"/>
    <property type="match status" value="2"/>
</dbReference>
<dbReference type="InterPro" id="IPR013087">
    <property type="entry name" value="Znf_C2H2_type"/>
</dbReference>
<dbReference type="SUPFAM" id="SSF57667">
    <property type="entry name" value="beta-beta-alpha zinc fingers"/>
    <property type="match status" value="4"/>
</dbReference>
<evidence type="ECO:0000256" key="8">
    <source>
        <dbReference type="ARBA" id="ARBA00023242"/>
    </source>
</evidence>
<feature type="domain" description="C2H2-type" evidence="11">
    <location>
        <begin position="190"/>
        <end position="213"/>
    </location>
</feature>
<evidence type="ECO:0000256" key="6">
    <source>
        <dbReference type="ARBA" id="ARBA00023015"/>
    </source>
</evidence>
<feature type="domain" description="C2H2-type" evidence="11">
    <location>
        <begin position="50"/>
        <end position="77"/>
    </location>
</feature>
<feature type="compositionally biased region" description="Low complexity" evidence="10">
    <location>
        <begin position="398"/>
        <end position="408"/>
    </location>
</feature>
<evidence type="ECO:0000256" key="9">
    <source>
        <dbReference type="PROSITE-ProRule" id="PRU00042"/>
    </source>
</evidence>
<gene>
    <name evidence="12" type="ORF">ZHAS_00010424</name>
</gene>
<reference evidence="13" key="2">
    <citation type="submission" date="2020-05" db="UniProtKB">
        <authorList>
            <consortium name="EnsemblMetazoa"/>
        </authorList>
    </citation>
    <scope>IDENTIFICATION</scope>
</reference>
<dbReference type="PANTHER" id="PTHR47772:SF13">
    <property type="entry name" value="GASTRULA ZINC FINGER PROTEIN XLCGF49.1-LIKE-RELATED"/>
    <property type="match status" value="1"/>
</dbReference>
<evidence type="ECO:0000313" key="12">
    <source>
        <dbReference type="EMBL" id="KFB42687.1"/>
    </source>
</evidence>
<evidence type="ECO:0000256" key="3">
    <source>
        <dbReference type="ARBA" id="ARBA00022737"/>
    </source>
</evidence>
<feature type="domain" description="C2H2-type" evidence="11">
    <location>
        <begin position="23"/>
        <end position="50"/>
    </location>
</feature>
<dbReference type="Pfam" id="PF13894">
    <property type="entry name" value="zf-C2H2_4"/>
    <property type="match status" value="1"/>
</dbReference>
<feature type="compositionally biased region" description="Basic and acidic residues" evidence="10">
    <location>
        <begin position="271"/>
        <end position="280"/>
    </location>
</feature>
<dbReference type="InterPro" id="IPR036236">
    <property type="entry name" value="Znf_C2H2_sf"/>
</dbReference>
<keyword evidence="14" id="KW-1185">Reference proteome</keyword>
<evidence type="ECO:0000256" key="1">
    <source>
        <dbReference type="ARBA" id="ARBA00004123"/>
    </source>
</evidence>
<dbReference type="AlphaFoldDB" id="A0A084VXJ3"/>
<dbReference type="PROSITE" id="PS50157">
    <property type="entry name" value="ZINC_FINGER_C2H2_2"/>
    <property type="match status" value="7"/>
</dbReference>
<dbReference type="SMART" id="SM00355">
    <property type="entry name" value="ZnF_C2H2"/>
    <property type="match status" value="7"/>
</dbReference>
<name>A0A084VXJ3_ANOSI</name>
<feature type="domain" description="C2H2-type" evidence="11">
    <location>
        <begin position="107"/>
        <end position="134"/>
    </location>
</feature>
<dbReference type="EnsemblMetazoa" id="ASIC010424-RA">
    <property type="protein sequence ID" value="ASIC010424-PA"/>
    <property type="gene ID" value="ASIC010424"/>
</dbReference>
<dbReference type="VEuPathDB" id="VectorBase:ASIC010424"/>
<sequence>MEPNEESTAAKTSSNQPSSRTSYECKTCRKTVYSKSHKQFHDEIHRTTRHACVRCGKSYMHKRDLELHRKTHDASGRHYCTRCTASFETGEQLQAHKETKHTSKEKFACKQCPLQFTLKGNLKKHLVVHNGNRSYACTECEKTFLRPNALKHHMLSHRVKGYQCKSCGKEFIDARNLERHLKTHSNLRGYKCAICGVSSTRRDNIVRHAKSFHPEGDLKQIVLANGSITGGHVEAIKREAQKSAKPSPMAVQTNRISVIQIVGTPKTPIDVQKHTEDRPNSNETSSTSEPMVVATGSPAVAARQEVSKSMFTTRLDNLEIYRKILKPATTHSSSSSIGNGNTNSINGSNISTAQTEAGQSGDSNHNMSPCPPRPTPIEISSNACKQNAQPGGHSSLDAGIGTTPNTPNGGAGLGSINNFCEVHWRKRTSQHFITSSKAAQGTD</sequence>
<evidence type="ECO:0000256" key="2">
    <source>
        <dbReference type="ARBA" id="ARBA00022723"/>
    </source>
</evidence>
<dbReference type="OrthoDB" id="6077919at2759"/>
<keyword evidence="3" id="KW-0677">Repeat</keyword>
<dbReference type="EMBL" id="KE525212">
    <property type="protein sequence ID" value="KFB42687.1"/>
    <property type="molecule type" value="Genomic_DNA"/>
</dbReference>
<feature type="compositionally biased region" description="Polar residues" evidence="10">
    <location>
        <begin position="353"/>
        <end position="367"/>
    </location>
</feature>
<feature type="domain" description="C2H2-type" evidence="11">
    <location>
        <begin position="78"/>
        <end position="106"/>
    </location>
</feature>
<keyword evidence="7" id="KW-0804">Transcription</keyword>
<accession>A0A084VXJ3</accession>
<evidence type="ECO:0000256" key="5">
    <source>
        <dbReference type="ARBA" id="ARBA00022833"/>
    </source>
</evidence>
<evidence type="ECO:0000256" key="4">
    <source>
        <dbReference type="ARBA" id="ARBA00022771"/>
    </source>
</evidence>
<feature type="region of interest" description="Disordered" evidence="10">
    <location>
        <begin position="265"/>
        <end position="293"/>
    </location>
</feature>
<evidence type="ECO:0000313" key="14">
    <source>
        <dbReference type="Proteomes" id="UP000030765"/>
    </source>
</evidence>
<dbReference type="STRING" id="74873.A0A084VXJ3"/>
<dbReference type="OMA" id="ENNACTH"/>
<feature type="compositionally biased region" description="Low complexity" evidence="10">
    <location>
        <begin position="332"/>
        <end position="352"/>
    </location>
</feature>
<protein>
    <submittedName>
        <fullName evidence="12">AGAP005274-PA-like protein</fullName>
    </submittedName>
</protein>
<dbReference type="GO" id="GO:0005634">
    <property type="term" value="C:nucleus"/>
    <property type="evidence" value="ECO:0007669"/>
    <property type="project" value="UniProtKB-SubCell"/>
</dbReference>